<geneLocation type="plasmid" evidence="2 3">
    <name>pCF009-a</name>
</geneLocation>
<evidence type="ECO:0000256" key="1">
    <source>
        <dbReference type="SAM" id="Phobius"/>
    </source>
</evidence>
<gene>
    <name evidence="2" type="ORF">LL038_24860</name>
</gene>
<protein>
    <recommendedName>
        <fullName evidence="4">DUF3784 domain-containing protein</fullName>
    </recommendedName>
</protein>
<evidence type="ECO:0008006" key="4">
    <source>
        <dbReference type="Google" id="ProtNLM"/>
    </source>
</evidence>
<feature type="transmembrane region" description="Helical" evidence="1">
    <location>
        <begin position="73"/>
        <end position="91"/>
    </location>
</feature>
<name>A0AA47I9J0_9CLOT</name>
<sequence length="100" mass="11562">MFTVLVFIISFICIVGLIKLSTNKFSKYIINKITIDNTDFNYIEKIQMRFSKIVMCLDPIFLVLFMFTESMTILAVMTIINIILIISMGSFSKLKNSMNK</sequence>
<proteinExistence type="predicted"/>
<organism evidence="2 3">
    <name type="scientific">Clostridium estertheticum</name>
    <dbReference type="NCBI Taxonomy" id="238834"/>
    <lineage>
        <taxon>Bacteria</taxon>
        <taxon>Bacillati</taxon>
        <taxon>Bacillota</taxon>
        <taxon>Clostridia</taxon>
        <taxon>Eubacteriales</taxon>
        <taxon>Clostridiaceae</taxon>
        <taxon>Clostridium</taxon>
    </lineage>
</organism>
<dbReference type="RefSeq" id="WP_216128087.1">
    <property type="nucleotide sequence ID" value="NZ_CP086240.1"/>
</dbReference>
<feature type="transmembrane region" description="Helical" evidence="1">
    <location>
        <begin position="6"/>
        <end position="22"/>
    </location>
</feature>
<feature type="transmembrane region" description="Helical" evidence="1">
    <location>
        <begin position="50"/>
        <end position="67"/>
    </location>
</feature>
<keyword evidence="2" id="KW-0614">Plasmid</keyword>
<evidence type="ECO:0000313" key="2">
    <source>
        <dbReference type="EMBL" id="WAG63260.1"/>
    </source>
</evidence>
<reference evidence="2" key="1">
    <citation type="submission" date="2021-11" db="EMBL/GenBank/DDBJ databases">
        <title>Clostridia strains as spoilage organisms.</title>
        <authorList>
            <person name="Wambui J."/>
            <person name="Stevens M.J.A."/>
            <person name="Stephan R."/>
        </authorList>
    </citation>
    <scope>NUCLEOTIDE SEQUENCE</scope>
    <source>
        <strain evidence="2">CF009</strain>
        <plasmid evidence="2">pCF009-a</plasmid>
    </source>
</reference>
<keyword evidence="1" id="KW-0472">Membrane</keyword>
<dbReference type="EMBL" id="CP086240">
    <property type="protein sequence ID" value="WAG63260.1"/>
    <property type="molecule type" value="Genomic_DNA"/>
</dbReference>
<dbReference type="AlphaFoldDB" id="A0AA47I9J0"/>
<dbReference type="Proteomes" id="UP001164733">
    <property type="component" value="Plasmid pCF009-a"/>
</dbReference>
<evidence type="ECO:0000313" key="3">
    <source>
        <dbReference type="Proteomes" id="UP001164733"/>
    </source>
</evidence>
<keyword evidence="1" id="KW-0812">Transmembrane</keyword>
<accession>A0AA47I9J0</accession>
<keyword evidence="1" id="KW-1133">Transmembrane helix</keyword>